<sequence>MYDVSEVLPAKIGSWALFLDVDGTLIDIAATPDSVEVPPSLPHEISQLAARLGGALALVSGRSIASIDALFKPCRFAAAGLHGAELRSTLDGSVKRIPVNDTDLDDARRELDDLVRTWPGIIIEDKGISLAVHYRQAEAAHGEVDQRVSDLLSELGPNWVRQDGKMVVEIRPSGTSKGEALIRLMAHPPFQGRLPIAIGDDITDEAMFGYVNEVGGRSVKVGTGDSKAQFTVGTPDNVRKWIAKISATV</sequence>
<evidence type="ECO:0000256" key="1">
    <source>
        <dbReference type="ARBA" id="ARBA00005199"/>
    </source>
</evidence>
<evidence type="ECO:0000313" key="6">
    <source>
        <dbReference type="Proteomes" id="UP000550508"/>
    </source>
</evidence>
<keyword evidence="3 4" id="KW-0378">Hydrolase</keyword>
<dbReference type="InterPro" id="IPR036412">
    <property type="entry name" value="HAD-like_sf"/>
</dbReference>
<dbReference type="AlphaFoldDB" id="A0A849VZF4"/>
<dbReference type="InterPro" id="IPR003337">
    <property type="entry name" value="Trehalose_PPase"/>
</dbReference>
<proteinExistence type="inferred from homology"/>
<dbReference type="PANTHER" id="PTHR43768:SF3">
    <property type="entry name" value="TREHALOSE 6-PHOSPHATE PHOSPHATASE"/>
    <property type="match status" value="1"/>
</dbReference>
<dbReference type="UniPathway" id="UPA00299"/>
<comment type="catalytic activity">
    <reaction evidence="4">
        <text>alpha,alpha-trehalose 6-phosphate + H2O = alpha,alpha-trehalose + phosphate</text>
        <dbReference type="Rhea" id="RHEA:23420"/>
        <dbReference type="ChEBI" id="CHEBI:15377"/>
        <dbReference type="ChEBI" id="CHEBI:16551"/>
        <dbReference type="ChEBI" id="CHEBI:43474"/>
        <dbReference type="ChEBI" id="CHEBI:58429"/>
        <dbReference type="EC" id="3.1.3.12"/>
    </reaction>
</comment>
<evidence type="ECO:0000256" key="2">
    <source>
        <dbReference type="ARBA" id="ARBA00008770"/>
    </source>
</evidence>
<dbReference type="GO" id="GO:0004805">
    <property type="term" value="F:trehalose-phosphatase activity"/>
    <property type="evidence" value="ECO:0007669"/>
    <property type="project" value="UniProtKB-EC"/>
</dbReference>
<dbReference type="NCBIfam" id="TIGR01484">
    <property type="entry name" value="HAD-SF-IIB"/>
    <property type="match status" value="1"/>
</dbReference>
<dbReference type="CDD" id="cd01627">
    <property type="entry name" value="HAD_TPP"/>
    <property type="match status" value="1"/>
</dbReference>
<dbReference type="InterPro" id="IPR006379">
    <property type="entry name" value="HAD-SF_hydro_IIB"/>
</dbReference>
<accession>A0A849VZF4</accession>
<comment type="function">
    <text evidence="4">Removes the phosphate from trehalose 6-phosphate to produce free trehalose.</text>
</comment>
<organism evidence="5 6">
    <name type="scientific">Phyllobacterium pellucidum</name>
    <dbReference type="NCBI Taxonomy" id="2740464"/>
    <lineage>
        <taxon>Bacteria</taxon>
        <taxon>Pseudomonadati</taxon>
        <taxon>Pseudomonadota</taxon>
        <taxon>Alphaproteobacteria</taxon>
        <taxon>Hyphomicrobiales</taxon>
        <taxon>Phyllobacteriaceae</taxon>
        <taxon>Phyllobacterium</taxon>
    </lineage>
</organism>
<evidence type="ECO:0000313" key="5">
    <source>
        <dbReference type="EMBL" id="NTS33969.1"/>
    </source>
</evidence>
<dbReference type="Gene3D" id="3.40.50.1000">
    <property type="entry name" value="HAD superfamily/HAD-like"/>
    <property type="match status" value="1"/>
</dbReference>
<name>A0A849VZF4_9HYPH</name>
<dbReference type="GO" id="GO:0005992">
    <property type="term" value="P:trehalose biosynthetic process"/>
    <property type="evidence" value="ECO:0007669"/>
    <property type="project" value="UniProtKB-UniPathway"/>
</dbReference>
<dbReference type="SUPFAM" id="SSF56784">
    <property type="entry name" value="HAD-like"/>
    <property type="match status" value="1"/>
</dbReference>
<dbReference type="InterPro" id="IPR044651">
    <property type="entry name" value="OTSB-like"/>
</dbReference>
<keyword evidence="4" id="KW-0460">Magnesium</keyword>
<evidence type="ECO:0000256" key="3">
    <source>
        <dbReference type="ARBA" id="ARBA00022801"/>
    </source>
</evidence>
<keyword evidence="4" id="KW-0479">Metal-binding</keyword>
<dbReference type="Pfam" id="PF02358">
    <property type="entry name" value="Trehalose_PPase"/>
    <property type="match status" value="1"/>
</dbReference>
<keyword evidence="6" id="KW-1185">Reference proteome</keyword>
<dbReference type="RefSeq" id="WP_091922752.1">
    <property type="nucleotide sequence ID" value="NZ_JABUMX010000008.1"/>
</dbReference>
<dbReference type="GO" id="GO:0046872">
    <property type="term" value="F:metal ion binding"/>
    <property type="evidence" value="ECO:0007669"/>
    <property type="project" value="UniProtKB-KW"/>
</dbReference>
<comment type="caution">
    <text evidence="5">The sequence shown here is derived from an EMBL/GenBank/DDBJ whole genome shotgun (WGS) entry which is preliminary data.</text>
</comment>
<protein>
    <recommendedName>
        <fullName evidence="4">Trehalose 6-phosphate phosphatase</fullName>
        <ecNumber evidence="4">3.1.3.12</ecNumber>
    </recommendedName>
</protein>
<comment type="pathway">
    <text evidence="1 4">Glycan biosynthesis; trehalose biosynthesis.</text>
</comment>
<dbReference type="Proteomes" id="UP000550508">
    <property type="component" value="Unassembled WGS sequence"/>
</dbReference>
<dbReference type="PANTHER" id="PTHR43768">
    <property type="entry name" value="TREHALOSE 6-PHOSPHATE PHOSPHATASE"/>
    <property type="match status" value="1"/>
</dbReference>
<dbReference type="Gene3D" id="3.30.70.1020">
    <property type="entry name" value="Trehalose-6-phosphate phosphatase related protein, domain 2"/>
    <property type="match status" value="1"/>
</dbReference>
<comment type="similarity">
    <text evidence="2 4">Belongs to the trehalose phosphatase family.</text>
</comment>
<dbReference type="InterPro" id="IPR023214">
    <property type="entry name" value="HAD_sf"/>
</dbReference>
<evidence type="ECO:0000256" key="4">
    <source>
        <dbReference type="RuleBase" id="RU361117"/>
    </source>
</evidence>
<comment type="cofactor">
    <cofactor evidence="4">
        <name>Mg(2+)</name>
        <dbReference type="ChEBI" id="CHEBI:18420"/>
    </cofactor>
</comment>
<reference evidence="5 6" key="1">
    <citation type="submission" date="2020-05" db="EMBL/GenBank/DDBJ databases">
        <authorList>
            <person name="Kim M.K."/>
        </authorList>
    </citation>
    <scope>NUCLEOTIDE SEQUENCE [LARGE SCALE GENOMIC DNA]</scope>
    <source>
        <strain evidence="5 6">BT25</strain>
    </source>
</reference>
<dbReference type="NCBIfam" id="TIGR00685">
    <property type="entry name" value="T6PP"/>
    <property type="match status" value="1"/>
</dbReference>
<dbReference type="EMBL" id="JABUMX010000008">
    <property type="protein sequence ID" value="NTS33969.1"/>
    <property type="molecule type" value="Genomic_DNA"/>
</dbReference>
<dbReference type="EC" id="3.1.3.12" evidence="4"/>
<gene>
    <name evidence="5" type="primary">otsB</name>
    <name evidence="5" type="ORF">HQ945_22165</name>
</gene>